<dbReference type="InParanoid" id="A0A059B184"/>
<proteinExistence type="predicted"/>
<name>A0A059B184_EUCGR</name>
<evidence type="ECO:0000256" key="1">
    <source>
        <dbReference type="SAM" id="MobiDB-lite"/>
    </source>
</evidence>
<evidence type="ECO:0000313" key="2">
    <source>
        <dbReference type="EMBL" id="KCW59972.1"/>
    </source>
</evidence>
<accession>A0A059B184</accession>
<reference evidence="2" key="1">
    <citation type="submission" date="2013-07" db="EMBL/GenBank/DDBJ databases">
        <title>The genome of Eucalyptus grandis.</title>
        <authorList>
            <person name="Schmutz J."/>
            <person name="Hayes R."/>
            <person name="Myburg A."/>
            <person name="Tuskan G."/>
            <person name="Grattapaglia D."/>
            <person name="Rokhsar D.S."/>
        </authorList>
    </citation>
    <scope>NUCLEOTIDE SEQUENCE</scope>
    <source>
        <tissue evidence="2">Leaf extractions</tissue>
    </source>
</reference>
<feature type="compositionally biased region" description="Polar residues" evidence="1">
    <location>
        <begin position="73"/>
        <end position="82"/>
    </location>
</feature>
<dbReference type="EMBL" id="KK198760">
    <property type="protein sequence ID" value="KCW59972.1"/>
    <property type="molecule type" value="Genomic_DNA"/>
</dbReference>
<gene>
    <name evidence="2" type="ORF">EUGRSUZ_H02700</name>
</gene>
<protein>
    <submittedName>
        <fullName evidence="2">Uncharacterized protein</fullName>
    </submittedName>
</protein>
<feature type="region of interest" description="Disordered" evidence="1">
    <location>
        <begin position="54"/>
        <end position="85"/>
    </location>
</feature>
<organism evidence="2">
    <name type="scientific">Eucalyptus grandis</name>
    <name type="common">Flooded gum</name>
    <dbReference type="NCBI Taxonomy" id="71139"/>
    <lineage>
        <taxon>Eukaryota</taxon>
        <taxon>Viridiplantae</taxon>
        <taxon>Streptophyta</taxon>
        <taxon>Embryophyta</taxon>
        <taxon>Tracheophyta</taxon>
        <taxon>Spermatophyta</taxon>
        <taxon>Magnoliopsida</taxon>
        <taxon>eudicotyledons</taxon>
        <taxon>Gunneridae</taxon>
        <taxon>Pentapetalae</taxon>
        <taxon>rosids</taxon>
        <taxon>malvids</taxon>
        <taxon>Myrtales</taxon>
        <taxon>Myrtaceae</taxon>
        <taxon>Myrtoideae</taxon>
        <taxon>Eucalypteae</taxon>
        <taxon>Eucalyptus</taxon>
    </lineage>
</organism>
<dbReference type="Gramene" id="KCW59972">
    <property type="protein sequence ID" value="KCW59972"/>
    <property type="gene ID" value="EUGRSUZ_H02700"/>
</dbReference>
<sequence>MRNDFNSPMKLGSSLILVCVKRKDSSFTSLWMEFGILAMVVCDKFNSINEVKFPSETGSSLKPKHPSNEKRLSFTSDPTSLGKSIRSMHPSISNTINDCRSLMKLSILFRL</sequence>
<dbReference type="AlphaFoldDB" id="A0A059B184"/>